<protein>
    <submittedName>
        <fullName evidence="1">Uncharacterized protein</fullName>
    </submittedName>
</protein>
<organism evidence="1 2">
    <name type="scientific">Rhodopirellula europaea SH398</name>
    <dbReference type="NCBI Taxonomy" id="1263868"/>
    <lineage>
        <taxon>Bacteria</taxon>
        <taxon>Pseudomonadati</taxon>
        <taxon>Planctomycetota</taxon>
        <taxon>Planctomycetia</taxon>
        <taxon>Pirellulales</taxon>
        <taxon>Pirellulaceae</taxon>
        <taxon>Rhodopirellula</taxon>
    </lineage>
</organism>
<gene>
    <name evidence="1" type="ORF">RESH_02190</name>
</gene>
<dbReference type="AlphaFoldDB" id="M5S6B7"/>
<dbReference type="PATRIC" id="fig|1263868.3.peg.2378"/>
<accession>M5S6B7</accession>
<evidence type="ECO:0000313" key="2">
    <source>
        <dbReference type="Proteomes" id="UP000011996"/>
    </source>
</evidence>
<dbReference type="RefSeq" id="WP_008666108.1">
    <property type="nucleotide sequence ID" value="NZ_ANOF01000071.1"/>
</dbReference>
<name>M5S6B7_9BACT</name>
<dbReference type="Proteomes" id="UP000011996">
    <property type="component" value="Unassembled WGS sequence"/>
</dbReference>
<comment type="caution">
    <text evidence="1">The sequence shown here is derived from an EMBL/GenBank/DDBJ whole genome shotgun (WGS) entry which is preliminary data.</text>
</comment>
<evidence type="ECO:0000313" key="1">
    <source>
        <dbReference type="EMBL" id="EMI27183.1"/>
    </source>
</evidence>
<sequence>MAGDATRLFDPRDAGKLSEAQQLLARAEELRIVAAEIARTEKIIKEQTSINRKAKKRLQSLLNEGVQLV</sequence>
<dbReference type="EMBL" id="ANOF01000071">
    <property type="protein sequence ID" value="EMI27183.1"/>
    <property type="molecule type" value="Genomic_DNA"/>
</dbReference>
<proteinExistence type="predicted"/>
<reference evidence="1 2" key="1">
    <citation type="journal article" date="2013" name="Mar. Genomics">
        <title>Expression of sulfatases in Rhodopirellula baltica and the diversity of sulfatases in the genus Rhodopirellula.</title>
        <authorList>
            <person name="Wegner C.E."/>
            <person name="Richter-Heitmann T."/>
            <person name="Klindworth A."/>
            <person name="Klockow C."/>
            <person name="Richter M."/>
            <person name="Achstetter T."/>
            <person name="Glockner F.O."/>
            <person name="Harder J."/>
        </authorList>
    </citation>
    <scope>NUCLEOTIDE SEQUENCE [LARGE SCALE GENOMIC DNA]</scope>
    <source>
        <strain evidence="1 2">SH398</strain>
    </source>
</reference>